<proteinExistence type="predicted"/>
<gene>
    <name evidence="2" type="ORF">CGOC_LOCUS7580</name>
</gene>
<reference evidence="2 3" key="1">
    <citation type="submission" date="2018-11" db="EMBL/GenBank/DDBJ databases">
        <authorList>
            <consortium name="Pathogen Informatics"/>
        </authorList>
    </citation>
    <scope>NUCLEOTIDE SEQUENCE [LARGE SCALE GENOMIC DNA]</scope>
</reference>
<keyword evidence="3" id="KW-1185">Reference proteome</keyword>
<evidence type="ECO:0000313" key="3">
    <source>
        <dbReference type="Proteomes" id="UP000271889"/>
    </source>
</evidence>
<dbReference type="InterPro" id="IPR027417">
    <property type="entry name" value="P-loop_NTPase"/>
</dbReference>
<organism evidence="2 3">
    <name type="scientific">Cylicostephanus goldi</name>
    <name type="common">Nematode worm</name>
    <dbReference type="NCBI Taxonomy" id="71465"/>
    <lineage>
        <taxon>Eukaryota</taxon>
        <taxon>Metazoa</taxon>
        <taxon>Ecdysozoa</taxon>
        <taxon>Nematoda</taxon>
        <taxon>Chromadorea</taxon>
        <taxon>Rhabditida</taxon>
        <taxon>Rhabditina</taxon>
        <taxon>Rhabditomorpha</taxon>
        <taxon>Strongyloidea</taxon>
        <taxon>Strongylidae</taxon>
        <taxon>Cylicostephanus</taxon>
    </lineage>
</organism>
<dbReference type="PANTHER" id="PTHR23274">
    <property type="entry name" value="DNA HELICASE-RELATED"/>
    <property type="match status" value="1"/>
</dbReference>
<dbReference type="GO" id="GO:0005657">
    <property type="term" value="C:replication fork"/>
    <property type="evidence" value="ECO:0007669"/>
    <property type="project" value="TreeGrafter"/>
</dbReference>
<dbReference type="InterPro" id="IPR049163">
    <property type="entry name" value="Pif1-like_2B_dom"/>
</dbReference>
<dbReference type="SUPFAM" id="SSF52540">
    <property type="entry name" value="P-loop containing nucleoside triphosphate hydrolases"/>
    <property type="match status" value="1"/>
</dbReference>
<name>A0A3P6UJS0_CYLGO</name>
<evidence type="ECO:0000313" key="2">
    <source>
        <dbReference type="EMBL" id="VDK79448.1"/>
    </source>
</evidence>
<dbReference type="PANTHER" id="PTHR23274:SF51">
    <property type="entry name" value="OS03G0423850 PROTEIN"/>
    <property type="match status" value="1"/>
</dbReference>
<dbReference type="GO" id="GO:0006260">
    <property type="term" value="P:DNA replication"/>
    <property type="evidence" value="ECO:0007669"/>
    <property type="project" value="TreeGrafter"/>
</dbReference>
<sequence>MQDGCRMLEKERILPLTVMTLKFLSICIPNVMGSMALLTVRNCDAIELNEMVLKMTPGECVELYGVDTPACEDEDLVGMPCDDEEFIHHLTPPGRPQYKLKLKCGSMIMLLRNVDVEERMCNGTRLEVLAFVCDNRMLRCRNLLTGRITHITRMPLDYADENTGIAFRRFQFPVRLSYCTTINKSQGRTFDIIMAS</sequence>
<dbReference type="Proteomes" id="UP000271889">
    <property type="component" value="Unassembled WGS sequence"/>
</dbReference>
<protein>
    <recommendedName>
        <fullName evidence="1">DNA helicase Pif1-like 2B domain-containing protein</fullName>
    </recommendedName>
</protein>
<accession>A0A3P6UJS0</accession>
<dbReference type="Pfam" id="PF21530">
    <property type="entry name" value="Pif1_2B_dom"/>
    <property type="match status" value="1"/>
</dbReference>
<evidence type="ECO:0000259" key="1">
    <source>
        <dbReference type="Pfam" id="PF21530"/>
    </source>
</evidence>
<dbReference type="AlphaFoldDB" id="A0A3P6UJS0"/>
<feature type="domain" description="DNA helicase Pif1-like 2B" evidence="1">
    <location>
        <begin position="85"/>
        <end position="130"/>
    </location>
</feature>
<dbReference type="OrthoDB" id="9997116at2759"/>
<dbReference type="EMBL" id="UYRV01026540">
    <property type="protein sequence ID" value="VDK79448.1"/>
    <property type="molecule type" value="Genomic_DNA"/>
</dbReference>